<organism evidence="9 10">
    <name type="scientific">Acrodontium crateriforme</name>
    <dbReference type="NCBI Taxonomy" id="150365"/>
    <lineage>
        <taxon>Eukaryota</taxon>
        <taxon>Fungi</taxon>
        <taxon>Dikarya</taxon>
        <taxon>Ascomycota</taxon>
        <taxon>Pezizomycotina</taxon>
        <taxon>Dothideomycetes</taxon>
        <taxon>Dothideomycetidae</taxon>
        <taxon>Mycosphaerellales</taxon>
        <taxon>Teratosphaeriaceae</taxon>
        <taxon>Acrodontium</taxon>
    </lineage>
</organism>
<dbReference type="Pfam" id="PF00172">
    <property type="entry name" value="Zn_clus"/>
    <property type="match status" value="1"/>
</dbReference>
<name>A0AAQ3M134_9PEZI</name>
<feature type="region of interest" description="Disordered" evidence="7">
    <location>
        <begin position="1"/>
        <end position="112"/>
    </location>
</feature>
<keyword evidence="6" id="KW-0539">Nucleus</keyword>
<dbReference type="EMBL" id="CP138582">
    <property type="protein sequence ID" value="WPG99589.1"/>
    <property type="molecule type" value="Genomic_DNA"/>
</dbReference>
<keyword evidence="3" id="KW-0805">Transcription regulation</keyword>
<dbReference type="SUPFAM" id="SSF57701">
    <property type="entry name" value="Zn2/Cys6 DNA-binding domain"/>
    <property type="match status" value="1"/>
</dbReference>
<dbReference type="InterPro" id="IPR052360">
    <property type="entry name" value="Transcr_Regulatory_Proteins"/>
</dbReference>
<dbReference type="AlphaFoldDB" id="A0AAQ3M134"/>
<protein>
    <recommendedName>
        <fullName evidence="8">Zn(2)-C6 fungal-type domain-containing protein</fullName>
    </recommendedName>
</protein>
<evidence type="ECO:0000256" key="3">
    <source>
        <dbReference type="ARBA" id="ARBA00023015"/>
    </source>
</evidence>
<evidence type="ECO:0000256" key="7">
    <source>
        <dbReference type="SAM" id="MobiDB-lite"/>
    </source>
</evidence>
<dbReference type="CDD" id="cd00067">
    <property type="entry name" value="GAL4"/>
    <property type="match status" value="1"/>
</dbReference>
<dbReference type="PROSITE" id="PS00463">
    <property type="entry name" value="ZN2_CY6_FUNGAL_1"/>
    <property type="match status" value="1"/>
</dbReference>
<feature type="compositionally biased region" description="Pro residues" evidence="7">
    <location>
        <begin position="60"/>
        <end position="78"/>
    </location>
</feature>
<evidence type="ECO:0000313" key="9">
    <source>
        <dbReference type="EMBL" id="WPG99589.1"/>
    </source>
</evidence>
<dbReference type="GO" id="GO:0008270">
    <property type="term" value="F:zinc ion binding"/>
    <property type="evidence" value="ECO:0007669"/>
    <property type="project" value="InterPro"/>
</dbReference>
<keyword evidence="1" id="KW-0479">Metal-binding</keyword>
<proteinExistence type="predicted"/>
<dbReference type="PROSITE" id="PS50048">
    <property type="entry name" value="ZN2_CY6_FUNGAL_2"/>
    <property type="match status" value="1"/>
</dbReference>
<dbReference type="Proteomes" id="UP001303373">
    <property type="component" value="Chromosome 3"/>
</dbReference>
<evidence type="ECO:0000259" key="8">
    <source>
        <dbReference type="PROSITE" id="PS50048"/>
    </source>
</evidence>
<feature type="domain" description="Zn(2)-C6 fungal-type" evidence="8">
    <location>
        <begin position="169"/>
        <end position="199"/>
    </location>
</feature>
<evidence type="ECO:0000256" key="2">
    <source>
        <dbReference type="ARBA" id="ARBA00022833"/>
    </source>
</evidence>
<evidence type="ECO:0000256" key="6">
    <source>
        <dbReference type="ARBA" id="ARBA00023242"/>
    </source>
</evidence>
<sequence length="578" mass="64507">MSQRLASAPTHDAQHHLQPPLMLDSSPRTAQHHHPHPHQHQHQYSHHPQHHPQQSYYPQQPQPLPPQSQPPPPPPPPNMHYVMPPQYHMAPQHPQTQAPLPHAYAPLPPQYHHPASYPPNGAVHPAMHQTMTANGNTIRYAIPQVPLHPAHGAAGRHARKEVKRRTKTGCLTCRKRRIKCDETAPHCRNCQKSKRDCFYDTGFKLQQPGPAAIQPAPQASIAHSIPSCMPVSVPVTVPANQYPLDQQYPHPPPPAFLPSTPSAPATSTFAPSLDPALAGATQSEAMAQNNTSHILQPQRLVQPVHIDQLFALNDIPPPYQKHETPLPPSPALQHEIVNFVRFHYAQGLDVLFETTWYTNQILIHLQQDVQLQDFVAQCISLFKVGAEDASASRALPSIEARLVWQLAQIPRSAAERSTVRDPQLQELLPRLDTLEQLITGQFIETTSVPPPPHPGPPSPIQDSQTFWHRLGRFVLARDDRADSLDEVNHALIGLRQMLGKTETRDVLYSIAVARHVGGRMPSFHPNRQITSTSNDPNDPVNQLNVAHHFIEAEHDRATNQVIKSICGMSLRSWALAKQ</sequence>
<accession>A0AAQ3M134</accession>
<evidence type="ECO:0000256" key="4">
    <source>
        <dbReference type="ARBA" id="ARBA00023125"/>
    </source>
</evidence>
<dbReference type="InterPro" id="IPR036864">
    <property type="entry name" value="Zn2-C6_fun-type_DNA-bd_sf"/>
</dbReference>
<keyword evidence="4" id="KW-0238">DNA-binding</keyword>
<dbReference type="PANTHER" id="PTHR36206:SF13">
    <property type="entry name" value="TRANSCRIPTIONAL REGULATORY PROTEIN MOC3"/>
    <property type="match status" value="1"/>
</dbReference>
<keyword evidence="10" id="KW-1185">Reference proteome</keyword>
<feature type="compositionally biased region" description="Polar residues" evidence="7">
    <location>
        <begin position="525"/>
        <end position="539"/>
    </location>
</feature>
<gene>
    <name evidence="9" type="ORF">R9X50_00240700</name>
</gene>
<dbReference type="InterPro" id="IPR001138">
    <property type="entry name" value="Zn2Cys6_DnaBD"/>
</dbReference>
<dbReference type="GO" id="GO:0000981">
    <property type="term" value="F:DNA-binding transcription factor activity, RNA polymerase II-specific"/>
    <property type="evidence" value="ECO:0007669"/>
    <property type="project" value="InterPro"/>
</dbReference>
<feature type="region of interest" description="Disordered" evidence="7">
    <location>
        <begin position="519"/>
        <end position="539"/>
    </location>
</feature>
<dbReference type="GO" id="GO:0003677">
    <property type="term" value="F:DNA binding"/>
    <property type="evidence" value="ECO:0007669"/>
    <property type="project" value="UniProtKB-KW"/>
</dbReference>
<dbReference type="PANTHER" id="PTHR36206">
    <property type="entry name" value="ASPERCRYPTIN BIOSYNTHESIS CLUSTER-SPECIFIC TRANSCRIPTION REGULATOR ATNN-RELATED"/>
    <property type="match status" value="1"/>
</dbReference>
<keyword evidence="2" id="KW-0862">Zinc</keyword>
<feature type="compositionally biased region" description="Basic residues" evidence="7">
    <location>
        <begin position="30"/>
        <end position="50"/>
    </location>
</feature>
<evidence type="ECO:0000313" key="10">
    <source>
        <dbReference type="Proteomes" id="UP001303373"/>
    </source>
</evidence>
<evidence type="ECO:0000256" key="5">
    <source>
        <dbReference type="ARBA" id="ARBA00023163"/>
    </source>
</evidence>
<keyword evidence="5" id="KW-0804">Transcription</keyword>
<evidence type="ECO:0000256" key="1">
    <source>
        <dbReference type="ARBA" id="ARBA00022723"/>
    </source>
</evidence>
<reference evidence="9 10" key="1">
    <citation type="submission" date="2023-11" db="EMBL/GenBank/DDBJ databases">
        <title>An acidophilic fungus is an integral part of prey digestion in a carnivorous sundew plant.</title>
        <authorList>
            <person name="Tsai I.J."/>
        </authorList>
    </citation>
    <scope>NUCLEOTIDE SEQUENCE [LARGE SCALE GENOMIC DNA]</scope>
    <source>
        <strain evidence="9">169a</strain>
    </source>
</reference>
<dbReference type="SMART" id="SM00066">
    <property type="entry name" value="GAL4"/>
    <property type="match status" value="1"/>
</dbReference>
<dbReference type="Gene3D" id="4.10.240.10">
    <property type="entry name" value="Zn(2)-C6 fungal-type DNA-binding domain"/>
    <property type="match status" value="1"/>
</dbReference>